<dbReference type="PANTHER" id="PTHR43098:SF5">
    <property type="entry name" value="DUAL-FUNCTIONAL MONOOXYGENASE_METHYLTRANSFERASE PSOF"/>
    <property type="match status" value="1"/>
</dbReference>
<dbReference type="PANTHER" id="PTHR43098">
    <property type="entry name" value="L-ORNITHINE N(5)-MONOOXYGENASE-RELATED"/>
    <property type="match status" value="1"/>
</dbReference>
<evidence type="ECO:0000313" key="6">
    <source>
        <dbReference type="Proteomes" id="UP000433883"/>
    </source>
</evidence>
<dbReference type="InterPro" id="IPR036188">
    <property type="entry name" value="FAD/NAD-bd_sf"/>
</dbReference>
<dbReference type="GO" id="GO:0016491">
    <property type="term" value="F:oxidoreductase activity"/>
    <property type="evidence" value="ECO:0007669"/>
    <property type="project" value="UniProtKB-KW"/>
</dbReference>
<dbReference type="PRINTS" id="PR00469">
    <property type="entry name" value="PNDRDTASEII"/>
</dbReference>
<evidence type="ECO:0000256" key="1">
    <source>
        <dbReference type="ARBA" id="ARBA00022630"/>
    </source>
</evidence>
<organism evidence="5 6">
    <name type="scientific">Venturia inaequalis</name>
    <name type="common">Apple scab fungus</name>
    <dbReference type="NCBI Taxonomy" id="5025"/>
    <lineage>
        <taxon>Eukaryota</taxon>
        <taxon>Fungi</taxon>
        <taxon>Dikarya</taxon>
        <taxon>Ascomycota</taxon>
        <taxon>Pezizomycotina</taxon>
        <taxon>Dothideomycetes</taxon>
        <taxon>Pleosporomycetidae</taxon>
        <taxon>Venturiales</taxon>
        <taxon>Venturiaceae</taxon>
        <taxon>Venturia</taxon>
    </lineage>
</organism>
<keyword evidence="4" id="KW-0560">Oxidoreductase</keyword>
<evidence type="ECO:0000256" key="2">
    <source>
        <dbReference type="ARBA" id="ARBA00022827"/>
    </source>
</evidence>
<dbReference type="InterPro" id="IPR050775">
    <property type="entry name" value="FAD-binding_Monooxygenases"/>
</dbReference>
<comment type="caution">
    <text evidence="5">The sequence shown here is derived from an EMBL/GenBank/DDBJ whole genome shotgun (WGS) entry which is preliminary data.</text>
</comment>
<accession>A0A8H3U1V1</accession>
<name>A0A8H3U1V1_VENIN</name>
<evidence type="ECO:0000313" key="5">
    <source>
        <dbReference type="EMBL" id="KAE9962356.1"/>
    </source>
</evidence>
<dbReference type="SUPFAM" id="SSF51905">
    <property type="entry name" value="FAD/NAD(P)-binding domain"/>
    <property type="match status" value="2"/>
</dbReference>
<evidence type="ECO:0008006" key="7">
    <source>
        <dbReference type="Google" id="ProtNLM"/>
    </source>
</evidence>
<dbReference type="Pfam" id="PF13738">
    <property type="entry name" value="Pyr_redox_3"/>
    <property type="match status" value="1"/>
</dbReference>
<gene>
    <name evidence="5" type="ORF">BLS_000439</name>
</gene>
<reference evidence="5 6" key="1">
    <citation type="submission" date="2019-11" db="EMBL/GenBank/DDBJ databases">
        <title>Venturia inaequalis Genome Resource.</title>
        <authorList>
            <person name="Lichtner F.J."/>
        </authorList>
    </citation>
    <scope>NUCLEOTIDE SEQUENCE [LARGE SCALE GENOMIC DNA]</scope>
    <source>
        <strain evidence="5">Bline_iso_100314</strain>
    </source>
</reference>
<keyword evidence="2" id="KW-0274">FAD</keyword>
<dbReference type="Gene3D" id="3.50.50.60">
    <property type="entry name" value="FAD/NAD(P)-binding domain"/>
    <property type="match status" value="2"/>
</dbReference>
<dbReference type="EMBL" id="WNWQ01001079">
    <property type="protein sequence ID" value="KAE9962356.1"/>
    <property type="molecule type" value="Genomic_DNA"/>
</dbReference>
<keyword evidence="3" id="KW-0521">NADP</keyword>
<keyword evidence="1" id="KW-0285">Flavoprotein</keyword>
<dbReference type="AlphaFoldDB" id="A0A8H3U1V1"/>
<dbReference type="Proteomes" id="UP000433883">
    <property type="component" value="Unassembled WGS sequence"/>
</dbReference>
<sequence length="573" mass="64711">MTRPEEQVIDALVVGAGFGGIYQVKKLRDQGLNVIGIDLAGDVGGTWYWNRYPGAMSDTESFLYRYSWDLEDLKTYPWSHRYVQGPDILKYLNHVVERHDLRRSFRFNTELISANWEESSERWIIATSTGITYKARYLITALGLLSKQNFPDIEGLESYEGEMYHTARWPETATLQGKRVAVIGNGSTGVQVITDIAKDVKHLISFQRNPQYSVPSGDAPATPEYRQKVNDNYQELWKKAKDDELFGFGFTENVDRPLASVTKEERDAIFEKAWNQGGGFRFMFETFNDITTNVDANIAAQDFIKNKIRQTVTDPEKARKLLPTQYYARRPLCDGGYYKQFNRNNVSVVSLKDTPITTVTPKGIKTSDGVEHEVDMIIFATGFDAVDGNYTRCQIKGRNGKSLKDHWSVRGATSYLGLSIPGFPNLFMITGPNSPFSNIPPAVETHVEFISAIIESVDKTTSTKKAVVEATEEAEEGWTDLCDEMSKNSLFRKTDSWIFGANIAGKKNSVLFFFGGLGPYRKILRDVVEKGYKGYKPFLEAAEPWGSKMETKQADEHIEFANQEENSSAFTST</sequence>
<proteinExistence type="predicted"/>
<protein>
    <recommendedName>
        <fullName evidence="7">Cyclohexanone monooxygenase</fullName>
    </recommendedName>
</protein>
<evidence type="ECO:0000256" key="4">
    <source>
        <dbReference type="ARBA" id="ARBA00023002"/>
    </source>
</evidence>
<evidence type="ECO:0000256" key="3">
    <source>
        <dbReference type="ARBA" id="ARBA00022857"/>
    </source>
</evidence>